<dbReference type="AlphaFoldDB" id="A0AAU9D8J1"/>
<name>A0AAU9D8J1_9LACO</name>
<evidence type="ECO:0000256" key="1">
    <source>
        <dbReference type="SAM" id="Coils"/>
    </source>
</evidence>
<feature type="chain" id="PRO_5043762211" description="Lipoprotein" evidence="2">
    <location>
        <begin position="26"/>
        <end position="83"/>
    </location>
</feature>
<reference evidence="3 4" key="1">
    <citation type="journal article" date="2023" name="Microbiol. Spectr.">
        <title>Symbiosis of Carpenter Bees with Uncharacterized Lactic Acid Bacteria Showing NAD Auxotrophy.</title>
        <authorList>
            <person name="Kawasaki S."/>
            <person name="Ozawa K."/>
            <person name="Mori T."/>
            <person name="Yamamoto A."/>
            <person name="Ito M."/>
            <person name="Ohkuma M."/>
            <person name="Sakamoto M."/>
            <person name="Matsutani M."/>
        </authorList>
    </citation>
    <scope>NUCLEOTIDE SEQUENCE [LARGE SCALE GENOMIC DNA]</scope>
    <source>
        <strain evidence="3 4">XA3</strain>
    </source>
</reference>
<evidence type="ECO:0000313" key="3">
    <source>
        <dbReference type="EMBL" id="BDR58706.1"/>
    </source>
</evidence>
<gene>
    <name evidence="3" type="ORF">XA3_11470</name>
</gene>
<evidence type="ECO:0000313" key="4">
    <source>
        <dbReference type="Proteomes" id="UP001321861"/>
    </source>
</evidence>
<dbReference type="EMBL" id="AP026802">
    <property type="protein sequence ID" value="BDR58706.1"/>
    <property type="molecule type" value="Genomic_DNA"/>
</dbReference>
<evidence type="ECO:0008006" key="5">
    <source>
        <dbReference type="Google" id="ProtNLM"/>
    </source>
</evidence>
<keyword evidence="1" id="KW-0175">Coiled coil</keyword>
<feature type="signal peptide" evidence="2">
    <location>
        <begin position="1"/>
        <end position="25"/>
    </location>
</feature>
<protein>
    <recommendedName>
        <fullName evidence="5">Lipoprotein</fullName>
    </recommendedName>
</protein>
<evidence type="ECO:0000256" key="2">
    <source>
        <dbReference type="SAM" id="SignalP"/>
    </source>
</evidence>
<feature type="coiled-coil region" evidence="1">
    <location>
        <begin position="28"/>
        <end position="72"/>
    </location>
</feature>
<dbReference type="KEGG" id="xap:XA3_11470"/>
<organism evidence="3 4">
    <name type="scientific">Xylocopilactobacillus apicola</name>
    <dbReference type="NCBI Taxonomy" id="2932184"/>
    <lineage>
        <taxon>Bacteria</taxon>
        <taxon>Bacillati</taxon>
        <taxon>Bacillota</taxon>
        <taxon>Bacilli</taxon>
        <taxon>Lactobacillales</taxon>
        <taxon>Lactobacillaceae</taxon>
        <taxon>Xylocopilactobacillus</taxon>
    </lineage>
</organism>
<keyword evidence="4" id="KW-1185">Reference proteome</keyword>
<accession>A0AAU9D8J1</accession>
<dbReference type="Proteomes" id="UP001321861">
    <property type="component" value="Chromosome"/>
</dbReference>
<sequence length="83" mass="9942">MKKIKIGTIFLLMGLMICFTGCSNAKQQKKLDQQYVDYEKKYTDLKSDNDKAEDYLDERRDKTRQAKEEKLEFKRKIKNRIAD</sequence>
<proteinExistence type="predicted"/>
<dbReference type="RefSeq" id="WP_317634543.1">
    <property type="nucleotide sequence ID" value="NZ_AP026802.1"/>
</dbReference>
<keyword evidence="2" id="KW-0732">Signal</keyword>